<organism evidence="2">
    <name type="scientific">Streptomyces sp. SID7499</name>
    <dbReference type="NCBI Taxonomy" id="2706086"/>
    <lineage>
        <taxon>Bacteria</taxon>
        <taxon>Bacillati</taxon>
        <taxon>Actinomycetota</taxon>
        <taxon>Actinomycetes</taxon>
        <taxon>Kitasatosporales</taxon>
        <taxon>Streptomycetaceae</taxon>
        <taxon>Streptomyces</taxon>
    </lineage>
</organism>
<dbReference type="InterPro" id="IPR041451">
    <property type="entry name" value="RecD2_SH13"/>
</dbReference>
<dbReference type="Gene3D" id="2.30.30.940">
    <property type="match status" value="1"/>
</dbReference>
<evidence type="ECO:0000259" key="1">
    <source>
        <dbReference type="Pfam" id="PF18335"/>
    </source>
</evidence>
<evidence type="ECO:0000313" key="2">
    <source>
        <dbReference type="EMBL" id="NEE09463.1"/>
    </source>
</evidence>
<feature type="non-terminal residue" evidence="2">
    <location>
        <position position="1"/>
    </location>
</feature>
<dbReference type="SUPFAM" id="SSF52540">
    <property type="entry name" value="P-loop containing nucleoside triphosphate hydrolases"/>
    <property type="match status" value="1"/>
</dbReference>
<dbReference type="InterPro" id="IPR027417">
    <property type="entry name" value="P-loop_NTPase"/>
</dbReference>
<name>A0A6G3WVL7_9ACTN</name>
<feature type="non-terminal residue" evidence="2">
    <location>
        <position position="71"/>
    </location>
</feature>
<reference evidence="2" key="1">
    <citation type="submission" date="2020-01" db="EMBL/GenBank/DDBJ databases">
        <title>Insect and environment-associated Actinomycetes.</title>
        <authorList>
            <person name="Currrie C."/>
            <person name="Chevrette M."/>
            <person name="Carlson C."/>
            <person name="Stubbendieck R."/>
            <person name="Wendt-Pienkowski E."/>
        </authorList>
    </citation>
    <scope>NUCLEOTIDE SEQUENCE</scope>
    <source>
        <strain evidence="2">SID7499</strain>
    </source>
</reference>
<sequence length="71" mass="7975">PEKRFGGRVFRVGDKVTQIRNNYDKGENGVFNGTVGVVTGLDVDEQKLTVRTDEDEEIGYDFDELDELAHA</sequence>
<dbReference type="EMBL" id="JAAGMN010002441">
    <property type="protein sequence ID" value="NEE09463.1"/>
    <property type="molecule type" value="Genomic_DNA"/>
</dbReference>
<dbReference type="AlphaFoldDB" id="A0A6G3WVL7"/>
<dbReference type="Pfam" id="PF18335">
    <property type="entry name" value="SH3_13"/>
    <property type="match status" value="1"/>
</dbReference>
<proteinExistence type="predicted"/>
<accession>A0A6G3WVL7</accession>
<protein>
    <recommendedName>
        <fullName evidence="1">ATP-dependent RecD2 DNA helicase SH3 domain-containing protein</fullName>
    </recommendedName>
</protein>
<gene>
    <name evidence="2" type="ORF">G3M58_23760</name>
</gene>
<comment type="caution">
    <text evidence="2">The sequence shown here is derived from an EMBL/GenBank/DDBJ whole genome shotgun (WGS) entry which is preliminary data.</text>
</comment>
<feature type="domain" description="ATP-dependent RecD2 DNA helicase SH3" evidence="1">
    <location>
        <begin position="2"/>
        <end position="51"/>
    </location>
</feature>